<protein>
    <submittedName>
        <fullName evidence="1">Uncharacterized protein</fullName>
    </submittedName>
</protein>
<comment type="caution">
    <text evidence="1">The sequence shown here is derived from an EMBL/GenBank/DDBJ whole genome shotgun (WGS) entry which is preliminary data.</text>
</comment>
<dbReference type="EMBL" id="JAJJMB010011222">
    <property type="protein sequence ID" value="KAI3903533.1"/>
    <property type="molecule type" value="Genomic_DNA"/>
</dbReference>
<evidence type="ECO:0000313" key="2">
    <source>
        <dbReference type="Proteomes" id="UP001202328"/>
    </source>
</evidence>
<gene>
    <name evidence="1" type="ORF">MKW98_032187</name>
</gene>
<sequence length="106" mass="12609">MEKHGELKYYRMERFDGNSDFSLWQMNMKDYLVMLDLDDALKGPMMKQHKKRDSDDMELVEYATDAWRKMDKKCLSEIHLHLVRKVQGHAAIKDATSAKQLWDSLE</sequence>
<evidence type="ECO:0000313" key="1">
    <source>
        <dbReference type="EMBL" id="KAI3903533.1"/>
    </source>
</evidence>
<name>A0AAD4SEQ5_9MAGN</name>
<proteinExistence type="predicted"/>
<feature type="non-terminal residue" evidence="1">
    <location>
        <position position="106"/>
    </location>
</feature>
<organism evidence="1 2">
    <name type="scientific">Papaver atlanticum</name>
    <dbReference type="NCBI Taxonomy" id="357466"/>
    <lineage>
        <taxon>Eukaryota</taxon>
        <taxon>Viridiplantae</taxon>
        <taxon>Streptophyta</taxon>
        <taxon>Embryophyta</taxon>
        <taxon>Tracheophyta</taxon>
        <taxon>Spermatophyta</taxon>
        <taxon>Magnoliopsida</taxon>
        <taxon>Ranunculales</taxon>
        <taxon>Papaveraceae</taxon>
        <taxon>Papaveroideae</taxon>
        <taxon>Papaver</taxon>
    </lineage>
</organism>
<reference evidence="1" key="1">
    <citation type="submission" date="2022-04" db="EMBL/GenBank/DDBJ databases">
        <title>A functionally conserved STORR gene fusion in Papaver species that diverged 16.8 million years ago.</title>
        <authorList>
            <person name="Catania T."/>
        </authorList>
    </citation>
    <scope>NUCLEOTIDE SEQUENCE</scope>
    <source>
        <strain evidence="1">S-188037</strain>
    </source>
</reference>
<keyword evidence="2" id="KW-1185">Reference proteome</keyword>
<dbReference type="AlphaFoldDB" id="A0AAD4SEQ5"/>
<dbReference type="Proteomes" id="UP001202328">
    <property type="component" value="Unassembled WGS sequence"/>
</dbReference>
<accession>A0AAD4SEQ5</accession>